<organism evidence="2 3">
    <name type="scientific">Septoria linicola</name>
    <dbReference type="NCBI Taxonomy" id="215465"/>
    <lineage>
        <taxon>Eukaryota</taxon>
        <taxon>Fungi</taxon>
        <taxon>Dikarya</taxon>
        <taxon>Ascomycota</taxon>
        <taxon>Pezizomycotina</taxon>
        <taxon>Dothideomycetes</taxon>
        <taxon>Dothideomycetidae</taxon>
        <taxon>Mycosphaerellales</taxon>
        <taxon>Mycosphaerellaceae</taxon>
        <taxon>Septoria</taxon>
    </lineage>
</organism>
<accession>A0A9Q9ANQ7</accession>
<feature type="compositionally biased region" description="Polar residues" evidence="1">
    <location>
        <begin position="230"/>
        <end position="240"/>
    </location>
</feature>
<evidence type="ECO:0000256" key="1">
    <source>
        <dbReference type="SAM" id="MobiDB-lite"/>
    </source>
</evidence>
<feature type="region of interest" description="Disordered" evidence="1">
    <location>
        <begin position="1"/>
        <end position="55"/>
    </location>
</feature>
<dbReference type="EMBL" id="CP099418">
    <property type="protein sequence ID" value="USW48086.1"/>
    <property type="molecule type" value="Genomic_DNA"/>
</dbReference>
<sequence>MRSSHATQSPPRQRSKALMPGQATSRADSPALTSSSQRPAVPHNSVPYSSLRPSIPLADLKQPSDYCLKATDESNIARARAALEGTLDHSPDAAHDLPEYLRNGHSVTIAVDHAKQARPGAPSAVHQSNYQPYRSNQHEATFSTNDSRLWTTVPTHNDHKARPFGERCISNTASISATRSPVTKMSPKRIARKPVNSTRLTAVRPPTPKPSIEPDLNPILIAHAHRTRFPTTDETETSIPITEHDEPPMHQTWRPESWNPIRDLKECLSGWDGLKRQVLKEHYREPRA</sequence>
<dbReference type="Proteomes" id="UP001056384">
    <property type="component" value="Chromosome 1"/>
</dbReference>
<feature type="compositionally biased region" description="Polar residues" evidence="1">
    <location>
        <begin position="1"/>
        <end position="12"/>
    </location>
</feature>
<protein>
    <submittedName>
        <fullName evidence="2">Uncharacterized protein</fullName>
    </submittedName>
</protein>
<proteinExistence type="predicted"/>
<dbReference type="AlphaFoldDB" id="A0A9Q9ANQ7"/>
<keyword evidence="3" id="KW-1185">Reference proteome</keyword>
<feature type="region of interest" description="Disordered" evidence="1">
    <location>
        <begin position="230"/>
        <end position="256"/>
    </location>
</feature>
<gene>
    <name evidence="2" type="ORF">Slin15195_G014050</name>
</gene>
<feature type="compositionally biased region" description="Polar residues" evidence="1">
    <location>
        <begin position="22"/>
        <end position="38"/>
    </location>
</feature>
<reference evidence="2" key="1">
    <citation type="submission" date="2022-06" db="EMBL/GenBank/DDBJ databases">
        <title>Complete genome sequences of two strains of the flax pathogen Septoria linicola.</title>
        <authorList>
            <person name="Lapalu N."/>
            <person name="Simon A."/>
            <person name="Demenou B."/>
            <person name="Paumier D."/>
            <person name="Guillot M.-P."/>
            <person name="Gout L."/>
            <person name="Valade R."/>
        </authorList>
    </citation>
    <scope>NUCLEOTIDE SEQUENCE</scope>
    <source>
        <strain evidence="2">SE15195</strain>
    </source>
</reference>
<name>A0A9Q9ANQ7_9PEZI</name>
<evidence type="ECO:0000313" key="2">
    <source>
        <dbReference type="EMBL" id="USW48086.1"/>
    </source>
</evidence>
<evidence type="ECO:0000313" key="3">
    <source>
        <dbReference type="Proteomes" id="UP001056384"/>
    </source>
</evidence>